<keyword evidence="1" id="KW-1133">Transmembrane helix</keyword>
<evidence type="ECO:0000313" key="2">
    <source>
        <dbReference type="EMBL" id="CAK0861344.1"/>
    </source>
</evidence>
<evidence type="ECO:0000313" key="3">
    <source>
        <dbReference type="Proteomes" id="UP001189429"/>
    </source>
</evidence>
<keyword evidence="1" id="KW-0812">Transmembrane</keyword>
<feature type="transmembrane region" description="Helical" evidence="1">
    <location>
        <begin position="203"/>
        <end position="221"/>
    </location>
</feature>
<sequence>MRSVDTNTTLEGMRCSLVGPYTGTTPAVHPWKAAVLMELVRAEGLRAERTSGQGDDGSDTFLHKSAHRMGQSGCSLLRGPAFRQTTAVVHVTTAHASDHFPLLGRARVPGGLKDAWEGDGDAALPKKPLCWTPSSSVDYKAGILNHFWTPCPSECYLFVASLSFLAPLLPLPPLPPSTIHHRDSFQDSLCRELRSRWISECKGFIALSFLLLLLLLLLLLGI</sequence>
<dbReference type="EMBL" id="CAUYUJ010016059">
    <property type="protein sequence ID" value="CAK0861344.1"/>
    <property type="molecule type" value="Genomic_DNA"/>
</dbReference>
<gene>
    <name evidence="2" type="ORF">PCOR1329_LOCUS50046</name>
</gene>
<name>A0ABN9UNG4_9DINO</name>
<accession>A0ABN9UNG4</accession>
<keyword evidence="1" id="KW-0472">Membrane</keyword>
<evidence type="ECO:0000256" key="1">
    <source>
        <dbReference type="SAM" id="Phobius"/>
    </source>
</evidence>
<comment type="caution">
    <text evidence="2">The sequence shown here is derived from an EMBL/GenBank/DDBJ whole genome shotgun (WGS) entry which is preliminary data.</text>
</comment>
<proteinExistence type="predicted"/>
<keyword evidence="3" id="KW-1185">Reference proteome</keyword>
<organism evidence="2 3">
    <name type="scientific">Prorocentrum cordatum</name>
    <dbReference type="NCBI Taxonomy" id="2364126"/>
    <lineage>
        <taxon>Eukaryota</taxon>
        <taxon>Sar</taxon>
        <taxon>Alveolata</taxon>
        <taxon>Dinophyceae</taxon>
        <taxon>Prorocentrales</taxon>
        <taxon>Prorocentraceae</taxon>
        <taxon>Prorocentrum</taxon>
    </lineage>
</organism>
<dbReference type="Proteomes" id="UP001189429">
    <property type="component" value="Unassembled WGS sequence"/>
</dbReference>
<protein>
    <submittedName>
        <fullName evidence="2">Uncharacterized protein</fullName>
    </submittedName>
</protein>
<reference evidence="2" key="1">
    <citation type="submission" date="2023-10" db="EMBL/GenBank/DDBJ databases">
        <authorList>
            <person name="Chen Y."/>
            <person name="Shah S."/>
            <person name="Dougan E. K."/>
            <person name="Thang M."/>
            <person name="Chan C."/>
        </authorList>
    </citation>
    <scope>NUCLEOTIDE SEQUENCE [LARGE SCALE GENOMIC DNA]</scope>
</reference>